<keyword evidence="3" id="KW-1185">Reference proteome</keyword>
<feature type="region of interest" description="Disordered" evidence="1">
    <location>
        <begin position="92"/>
        <end position="111"/>
    </location>
</feature>
<proteinExistence type="predicted"/>
<sequence length="278" mass="28449">MPTADLALRDEYAAAVERLAGHTLDALRGAGGAVAPAPAFPGTGPVPRPVLAAARVLGPDVLAPQALGATGPDEQAVLLLAEAHRAFPPSAFPALAPSSAPPSSARPSGVDEERAAGAALVTAWRDWGTAVLLARALGPGADALFPGAAGEDAGEDADLGAPQPGHAPHPEPYAWQSWSVRMSQLSALALPGLDGPVHDAAREHSLALARGAVRSLLRCDQRVAARLTRWLAWLAADGRELPLEVEPMLERIRAVGDGSARTALELAVAERLLTGGTS</sequence>
<feature type="region of interest" description="Disordered" evidence="1">
    <location>
        <begin position="147"/>
        <end position="170"/>
    </location>
</feature>
<evidence type="ECO:0000313" key="2">
    <source>
        <dbReference type="EMBL" id="WUQ82989.1"/>
    </source>
</evidence>
<organism evidence="2 3">
    <name type="scientific">Kitasatospora purpeofusca</name>
    <dbReference type="NCBI Taxonomy" id="67352"/>
    <lineage>
        <taxon>Bacteria</taxon>
        <taxon>Bacillati</taxon>
        <taxon>Actinomycetota</taxon>
        <taxon>Actinomycetes</taxon>
        <taxon>Kitasatosporales</taxon>
        <taxon>Streptomycetaceae</taxon>
        <taxon>Kitasatospora</taxon>
    </lineage>
</organism>
<feature type="compositionally biased region" description="Low complexity" evidence="1">
    <location>
        <begin position="92"/>
        <end position="108"/>
    </location>
</feature>
<evidence type="ECO:0000256" key="1">
    <source>
        <dbReference type="SAM" id="MobiDB-lite"/>
    </source>
</evidence>
<reference evidence="2" key="1">
    <citation type="submission" date="2022-10" db="EMBL/GenBank/DDBJ databases">
        <title>The complete genomes of actinobacterial strains from the NBC collection.</title>
        <authorList>
            <person name="Joergensen T.S."/>
            <person name="Alvarez Arevalo M."/>
            <person name="Sterndorff E.B."/>
            <person name="Faurdal D."/>
            <person name="Vuksanovic O."/>
            <person name="Mourched A.-S."/>
            <person name="Charusanti P."/>
            <person name="Shaw S."/>
            <person name="Blin K."/>
            <person name="Weber T."/>
        </authorList>
    </citation>
    <scope>NUCLEOTIDE SEQUENCE</scope>
    <source>
        <strain evidence="2">NBC_00222</strain>
    </source>
</reference>
<evidence type="ECO:0000313" key="3">
    <source>
        <dbReference type="Proteomes" id="UP001432222"/>
    </source>
</evidence>
<name>A0ABZ1TWQ6_9ACTN</name>
<dbReference type="EMBL" id="CP108110">
    <property type="protein sequence ID" value="WUQ82989.1"/>
    <property type="molecule type" value="Genomic_DNA"/>
</dbReference>
<dbReference type="Proteomes" id="UP001432222">
    <property type="component" value="Chromosome"/>
</dbReference>
<gene>
    <name evidence="2" type="ORF">OHA16_08390</name>
</gene>
<accession>A0ABZ1TWQ6</accession>
<protein>
    <submittedName>
        <fullName evidence="2">Uncharacterized protein</fullName>
    </submittedName>
</protein>
<dbReference type="RefSeq" id="WP_328954027.1">
    <property type="nucleotide sequence ID" value="NZ_CP108110.1"/>
</dbReference>